<protein>
    <submittedName>
        <fullName evidence="1">Uncharacterized protein</fullName>
    </submittedName>
</protein>
<evidence type="ECO:0000313" key="1">
    <source>
        <dbReference type="EMBL" id="CAD6193810.1"/>
    </source>
</evidence>
<gene>
    <name evidence="1" type="ORF">CAUJ_LOCUS9729</name>
</gene>
<organism evidence="1 2">
    <name type="scientific">Caenorhabditis auriculariae</name>
    <dbReference type="NCBI Taxonomy" id="2777116"/>
    <lineage>
        <taxon>Eukaryota</taxon>
        <taxon>Metazoa</taxon>
        <taxon>Ecdysozoa</taxon>
        <taxon>Nematoda</taxon>
        <taxon>Chromadorea</taxon>
        <taxon>Rhabditida</taxon>
        <taxon>Rhabditina</taxon>
        <taxon>Rhabditomorpha</taxon>
        <taxon>Rhabditoidea</taxon>
        <taxon>Rhabditidae</taxon>
        <taxon>Peloderinae</taxon>
        <taxon>Caenorhabditis</taxon>
    </lineage>
</organism>
<reference evidence="1" key="1">
    <citation type="submission" date="2020-10" db="EMBL/GenBank/DDBJ databases">
        <authorList>
            <person name="Kikuchi T."/>
        </authorList>
    </citation>
    <scope>NUCLEOTIDE SEQUENCE</scope>
    <source>
        <strain evidence="1">NKZ352</strain>
    </source>
</reference>
<accession>A0A8S1HKN8</accession>
<comment type="caution">
    <text evidence="1">The sequence shown here is derived from an EMBL/GenBank/DDBJ whole genome shotgun (WGS) entry which is preliminary data.</text>
</comment>
<dbReference type="EMBL" id="CAJGYM010000039">
    <property type="protein sequence ID" value="CAD6193810.1"/>
    <property type="molecule type" value="Genomic_DNA"/>
</dbReference>
<dbReference type="AlphaFoldDB" id="A0A8S1HKN8"/>
<proteinExistence type="predicted"/>
<evidence type="ECO:0000313" key="2">
    <source>
        <dbReference type="Proteomes" id="UP000835052"/>
    </source>
</evidence>
<dbReference type="Proteomes" id="UP000835052">
    <property type="component" value="Unassembled WGS sequence"/>
</dbReference>
<sequence length="86" mass="9115">MQKGSSRTQKRIEFRMALVLYADGGCGSRGRARGSSGALATCSAKTLPGPPTSACPLQLQTDTCRGHDDDDFMTTTARRLPPAADK</sequence>
<name>A0A8S1HKN8_9PELO</name>
<keyword evidence="2" id="KW-1185">Reference proteome</keyword>